<dbReference type="RefSeq" id="WP_330170830.1">
    <property type="nucleotide sequence ID" value="NZ_CP137080.1"/>
</dbReference>
<gene>
    <name evidence="2" type="ORF">RYJ27_00350</name>
</gene>
<sequence>MSDDDYGDLGAKRQKRMRVVAWVVIVALILGGGGATVVSIFFG</sequence>
<keyword evidence="1" id="KW-0472">Membrane</keyword>
<name>A0AAU0MHJ9_9MICO</name>
<accession>A0AAU0MHJ9</accession>
<evidence type="ECO:0000313" key="3">
    <source>
        <dbReference type="Proteomes" id="UP001329313"/>
    </source>
</evidence>
<dbReference type="Proteomes" id="UP001329313">
    <property type="component" value="Chromosome"/>
</dbReference>
<proteinExistence type="predicted"/>
<dbReference type="AlphaFoldDB" id="A0AAU0MHJ9"/>
<keyword evidence="1" id="KW-1133">Transmembrane helix</keyword>
<reference evidence="2 3" key="1">
    <citation type="submission" date="2023-10" db="EMBL/GenBank/DDBJ databases">
        <title>Y20.</title>
        <authorList>
            <person name="Zhang G."/>
            <person name="Ding Y."/>
        </authorList>
    </citation>
    <scope>NUCLEOTIDE SEQUENCE [LARGE SCALE GENOMIC DNA]</scope>
    <source>
        <strain evidence="2 3">Y20</strain>
    </source>
</reference>
<feature type="transmembrane region" description="Helical" evidence="1">
    <location>
        <begin position="19"/>
        <end position="42"/>
    </location>
</feature>
<evidence type="ECO:0000256" key="1">
    <source>
        <dbReference type="SAM" id="Phobius"/>
    </source>
</evidence>
<keyword evidence="1" id="KW-0812">Transmembrane</keyword>
<dbReference type="EMBL" id="CP137080">
    <property type="protein sequence ID" value="WOQ69736.1"/>
    <property type="molecule type" value="Genomic_DNA"/>
</dbReference>
<keyword evidence="3" id="KW-1185">Reference proteome</keyword>
<dbReference type="KEGG" id="mliy:RYJ27_00350"/>
<protein>
    <submittedName>
        <fullName evidence="2">Uncharacterized protein</fullName>
    </submittedName>
</protein>
<evidence type="ECO:0000313" key="2">
    <source>
        <dbReference type="EMBL" id="WOQ69736.1"/>
    </source>
</evidence>
<organism evidence="2 3">
    <name type="scientific">Microbacterium limosum</name>
    <dbReference type="NCBI Taxonomy" id="3079935"/>
    <lineage>
        <taxon>Bacteria</taxon>
        <taxon>Bacillati</taxon>
        <taxon>Actinomycetota</taxon>
        <taxon>Actinomycetes</taxon>
        <taxon>Micrococcales</taxon>
        <taxon>Microbacteriaceae</taxon>
        <taxon>Microbacterium</taxon>
    </lineage>
</organism>